<protein>
    <recommendedName>
        <fullName evidence="1">acetyl-CoA C-acetyltransferase</fullName>
        <ecNumber evidence="1">2.3.1.9</ecNumber>
    </recommendedName>
</protein>
<dbReference type="EC" id="2.3.1.9" evidence="1"/>
<dbReference type="GO" id="GO:0003985">
    <property type="term" value="F:acetyl-CoA C-acetyltransferase activity"/>
    <property type="evidence" value="ECO:0007669"/>
    <property type="project" value="UniProtKB-EC"/>
</dbReference>
<name>A0A2G9SKK9_AQUCT</name>
<dbReference type="InterPro" id="IPR050215">
    <property type="entry name" value="Thiolase-like_sf_Thiolase"/>
</dbReference>
<dbReference type="SUPFAM" id="SSF53901">
    <property type="entry name" value="Thiolase-like"/>
    <property type="match status" value="1"/>
</dbReference>
<dbReference type="Proteomes" id="UP000228934">
    <property type="component" value="Unassembled WGS sequence"/>
</dbReference>
<keyword evidence="6" id="KW-1185">Reference proteome</keyword>
<keyword evidence="2" id="KW-0276">Fatty acid metabolism</keyword>
<organism evidence="5 6">
    <name type="scientific">Aquarana catesbeiana</name>
    <name type="common">American bullfrog</name>
    <name type="synonym">Rana catesbeiana</name>
    <dbReference type="NCBI Taxonomy" id="8400"/>
    <lineage>
        <taxon>Eukaryota</taxon>
        <taxon>Metazoa</taxon>
        <taxon>Chordata</taxon>
        <taxon>Craniata</taxon>
        <taxon>Vertebrata</taxon>
        <taxon>Euteleostomi</taxon>
        <taxon>Amphibia</taxon>
        <taxon>Batrachia</taxon>
        <taxon>Anura</taxon>
        <taxon>Neobatrachia</taxon>
        <taxon>Ranoidea</taxon>
        <taxon>Ranidae</taxon>
        <taxon>Aquarana</taxon>
    </lineage>
</organism>
<evidence type="ECO:0000313" key="5">
    <source>
        <dbReference type="EMBL" id="PIO39921.1"/>
    </source>
</evidence>
<evidence type="ECO:0000259" key="4">
    <source>
        <dbReference type="Pfam" id="PF00108"/>
    </source>
</evidence>
<dbReference type="GO" id="GO:0006635">
    <property type="term" value="P:fatty acid beta-oxidation"/>
    <property type="evidence" value="ECO:0007669"/>
    <property type="project" value="TreeGrafter"/>
</dbReference>
<dbReference type="AlphaFoldDB" id="A0A2G9SKK9"/>
<dbReference type="EMBL" id="KV924005">
    <property type="protein sequence ID" value="PIO39921.1"/>
    <property type="molecule type" value="Genomic_DNA"/>
</dbReference>
<dbReference type="InterPro" id="IPR016039">
    <property type="entry name" value="Thiolase-like"/>
</dbReference>
<dbReference type="GO" id="GO:0010124">
    <property type="term" value="P:phenylacetate catabolic process"/>
    <property type="evidence" value="ECO:0007669"/>
    <property type="project" value="TreeGrafter"/>
</dbReference>
<dbReference type="GO" id="GO:0005777">
    <property type="term" value="C:peroxisome"/>
    <property type="evidence" value="ECO:0007669"/>
    <property type="project" value="TreeGrafter"/>
</dbReference>
<dbReference type="InterPro" id="IPR020616">
    <property type="entry name" value="Thiolase_N"/>
</dbReference>
<evidence type="ECO:0000256" key="1">
    <source>
        <dbReference type="ARBA" id="ARBA00012705"/>
    </source>
</evidence>
<dbReference type="Pfam" id="PF00108">
    <property type="entry name" value="Thiolase_N"/>
    <property type="match status" value="1"/>
</dbReference>
<evidence type="ECO:0000256" key="3">
    <source>
        <dbReference type="ARBA" id="ARBA00023098"/>
    </source>
</evidence>
<dbReference type="PANTHER" id="PTHR43853">
    <property type="entry name" value="3-KETOACYL-COA THIOLASE, PEROXISOMAL"/>
    <property type="match status" value="1"/>
</dbReference>
<feature type="non-terminal residue" evidence="5">
    <location>
        <position position="102"/>
    </location>
</feature>
<dbReference type="PANTHER" id="PTHR43853:SF8">
    <property type="entry name" value="3-KETOACYL-COA THIOLASE, PEROXISOMAL"/>
    <property type="match status" value="1"/>
</dbReference>
<dbReference type="OrthoDB" id="5404651at2759"/>
<keyword evidence="3" id="KW-0443">Lipid metabolism</keyword>
<gene>
    <name evidence="5" type="ORF">AB205_0015150</name>
</gene>
<evidence type="ECO:0000313" key="6">
    <source>
        <dbReference type="Proteomes" id="UP000228934"/>
    </source>
</evidence>
<sequence>MFSLASQQKAAAAQRAGRFKAEIVPVTTTITDDQGNTRTITVSEDDGIRPSTTLEGLAKLKPAFKEDGSTTAGGRNGRCSSGARRLLAMAAAQHMFWRAEHI</sequence>
<reference evidence="6" key="1">
    <citation type="journal article" date="2017" name="Nat. Commun.">
        <title>The North American bullfrog draft genome provides insight into hormonal regulation of long noncoding RNA.</title>
        <authorList>
            <person name="Hammond S.A."/>
            <person name="Warren R.L."/>
            <person name="Vandervalk B.P."/>
            <person name="Kucuk E."/>
            <person name="Khan H."/>
            <person name="Gibb E.A."/>
            <person name="Pandoh P."/>
            <person name="Kirk H."/>
            <person name="Zhao Y."/>
            <person name="Jones M."/>
            <person name="Mungall A.J."/>
            <person name="Coope R."/>
            <person name="Pleasance S."/>
            <person name="Moore R.A."/>
            <person name="Holt R.A."/>
            <person name="Round J.M."/>
            <person name="Ohora S."/>
            <person name="Walle B.V."/>
            <person name="Veldhoen N."/>
            <person name="Helbing C.C."/>
            <person name="Birol I."/>
        </authorList>
    </citation>
    <scope>NUCLEOTIDE SEQUENCE [LARGE SCALE GENOMIC DNA]</scope>
</reference>
<dbReference type="Gene3D" id="3.40.47.10">
    <property type="match status" value="1"/>
</dbReference>
<feature type="domain" description="Thiolase N-terminal" evidence="4">
    <location>
        <begin position="2"/>
        <end position="84"/>
    </location>
</feature>
<proteinExistence type="predicted"/>
<evidence type="ECO:0000256" key="2">
    <source>
        <dbReference type="ARBA" id="ARBA00022832"/>
    </source>
</evidence>
<accession>A0A2G9SKK9</accession>